<dbReference type="GO" id="GO:0005085">
    <property type="term" value="F:guanyl-nucleotide exchange factor activity"/>
    <property type="evidence" value="ECO:0007669"/>
    <property type="project" value="TreeGrafter"/>
</dbReference>
<feature type="repeat" description="RCC1" evidence="1">
    <location>
        <begin position="603"/>
        <end position="629"/>
    </location>
</feature>
<dbReference type="InterPro" id="IPR000408">
    <property type="entry name" value="Reg_chr_condens"/>
</dbReference>
<dbReference type="PRINTS" id="PR00633">
    <property type="entry name" value="RCCNDNSATION"/>
</dbReference>
<organism evidence="2 3">
    <name type="scientific">Heterotrigona itama</name>
    <dbReference type="NCBI Taxonomy" id="395501"/>
    <lineage>
        <taxon>Eukaryota</taxon>
        <taxon>Metazoa</taxon>
        <taxon>Ecdysozoa</taxon>
        <taxon>Arthropoda</taxon>
        <taxon>Hexapoda</taxon>
        <taxon>Insecta</taxon>
        <taxon>Pterygota</taxon>
        <taxon>Neoptera</taxon>
        <taxon>Endopterygota</taxon>
        <taxon>Hymenoptera</taxon>
        <taxon>Apocrita</taxon>
        <taxon>Aculeata</taxon>
        <taxon>Apoidea</taxon>
        <taxon>Anthophila</taxon>
        <taxon>Apidae</taxon>
        <taxon>Heterotrigona</taxon>
    </lineage>
</organism>
<dbReference type="AlphaFoldDB" id="A0A6V7H5V5"/>
<dbReference type="PROSITE" id="PS00626">
    <property type="entry name" value="RCC1_2"/>
    <property type="match status" value="1"/>
</dbReference>
<dbReference type="PANTHER" id="PTHR46337:SF1">
    <property type="entry name" value="RCC1-LIKE G EXCHANGING FACTOR-LIKE PROTEIN"/>
    <property type="match status" value="1"/>
</dbReference>
<proteinExistence type="predicted"/>
<dbReference type="EMBL" id="CAJDYZ010006911">
    <property type="protein sequence ID" value="CAD1473829.1"/>
    <property type="molecule type" value="Genomic_DNA"/>
</dbReference>
<feature type="non-terminal residue" evidence="2">
    <location>
        <position position="1"/>
    </location>
</feature>
<dbReference type="GO" id="GO:0005743">
    <property type="term" value="C:mitochondrial inner membrane"/>
    <property type="evidence" value="ECO:0007669"/>
    <property type="project" value="TreeGrafter"/>
</dbReference>
<accession>A0A6V7H5V5</accession>
<dbReference type="Pfam" id="PF13540">
    <property type="entry name" value="RCC1_2"/>
    <property type="match status" value="1"/>
</dbReference>
<feature type="repeat" description="RCC1" evidence="1">
    <location>
        <begin position="545"/>
        <end position="602"/>
    </location>
</feature>
<name>A0A6V7H5V5_9HYME</name>
<reference evidence="2" key="1">
    <citation type="submission" date="2020-07" db="EMBL/GenBank/DDBJ databases">
        <authorList>
            <person name="Nazaruddin N."/>
        </authorList>
    </citation>
    <scope>NUCLEOTIDE SEQUENCE</scope>
</reference>
<dbReference type="GO" id="GO:0070131">
    <property type="term" value="P:positive regulation of mitochondrial translation"/>
    <property type="evidence" value="ECO:0007669"/>
    <property type="project" value="TreeGrafter"/>
</dbReference>
<feature type="repeat" description="RCC1" evidence="1">
    <location>
        <begin position="209"/>
        <end position="267"/>
    </location>
</feature>
<dbReference type="PANTHER" id="PTHR46337">
    <property type="entry name" value="RCC1-LIKE G EXCHANGING FACTOR-LIKE PROTEIN"/>
    <property type="match status" value="1"/>
</dbReference>
<protein>
    <submittedName>
        <fullName evidence="2">Uncharacterized protein</fullName>
    </submittedName>
</protein>
<sequence>NLGAYSEVESSYWDGSAAGWRATWNPGQSVAVAEKPVAEPTTESTGSMQVHLPLLNGSVLSIFTTLNLSFLPCECTSRRSASCLALLESRLMMLLSVTDVMSSVLILLSFTELLTLFPSEGTIARPYWELVGITGAVLSAALPALKNTSSLENVSSETATSMLNTMKTSLRRSVQHSSRIVQLNKIENKTSVSKPLPVFRYSISDERDHRVYVWGLADHGALGTLKTTMFDKGISYIPKPKRLVFGERHDVTNITCGYGFTAFAVRSKDKNILYGSGINTDSQLGKKSRFELIFTYSISVELLLDARSKSSLFNAPLGFNEMDKRFPNSLITEPRPINLPVKDSSAKVLDMAAGRAHLLVLTNEGLFTLGNNAYGQCGRPIIPNENYEKSRVIHHISDIKEKKVKAVTAGQDHSVLLTESGEVYTFGWGADGQTGLAHYRNEYRPSLVKGDLAGQHIIKIACVADCVLALSEVSIKEILTRFEPYVVTDKGTVFGWGNSEYAQLFMEGENQQVNIATELDVLKQLGHIVDIASGGCFCMVLNNTGDVYVWGYGILGLGPEVKKVSQPTKIPSVLFGNNAYQKNTKVVKIFCGMSHLAALTNMGDLYMWGCNKFGSLGLGDLKDQYFPLK</sequence>
<dbReference type="Pfam" id="PF00415">
    <property type="entry name" value="RCC1"/>
    <property type="match status" value="3"/>
</dbReference>
<dbReference type="Proteomes" id="UP000752696">
    <property type="component" value="Unassembled WGS sequence"/>
</dbReference>
<feature type="repeat" description="RCC1" evidence="1">
    <location>
        <begin position="491"/>
        <end position="544"/>
    </location>
</feature>
<comment type="caution">
    <text evidence="2">The sequence shown here is derived from an EMBL/GenBank/DDBJ whole genome shotgun (WGS) entry which is preliminary data.</text>
</comment>
<evidence type="ECO:0000313" key="2">
    <source>
        <dbReference type="EMBL" id="CAD1473829.1"/>
    </source>
</evidence>
<dbReference type="InterPro" id="IPR053035">
    <property type="entry name" value="Mitochondrial_GEF_domain"/>
</dbReference>
<feature type="non-terminal residue" evidence="2">
    <location>
        <position position="629"/>
    </location>
</feature>
<keyword evidence="3" id="KW-1185">Reference proteome</keyword>
<dbReference type="OrthoDB" id="70707at2759"/>
<feature type="repeat" description="RCC1" evidence="1">
    <location>
        <begin position="421"/>
        <end position="473"/>
    </location>
</feature>
<gene>
    <name evidence="2" type="ORF">MHI_LOCUS416402</name>
</gene>
<evidence type="ECO:0000313" key="3">
    <source>
        <dbReference type="Proteomes" id="UP000752696"/>
    </source>
</evidence>
<dbReference type="PROSITE" id="PS50012">
    <property type="entry name" value="RCC1_3"/>
    <property type="match status" value="6"/>
</dbReference>
<evidence type="ECO:0000256" key="1">
    <source>
        <dbReference type="PROSITE-ProRule" id="PRU00235"/>
    </source>
</evidence>
<feature type="repeat" description="RCC1" evidence="1">
    <location>
        <begin position="364"/>
        <end position="420"/>
    </location>
</feature>
<dbReference type="Gene3D" id="2.130.10.30">
    <property type="entry name" value="Regulator of chromosome condensation 1/beta-lactamase-inhibitor protein II"/>
    <property type="match status" value="2"/>
</dbReference>
<dbReference type="GO" id="GO:0019843">
    <property type="term" value="F:rRNA binding"/>
    <property type="evidence" value="ECO:0007669"/>
    <property type="project" value="TreeGrafter"/>
</dbReference>
<dbReference type="InterPro" id="IPR009091">
    <property type="entry name" value="RCC1/BLIP-II"/>
</dbReference>
<dbReference type="SUPFAM" id="SSF50985">
    <property type="entry name" value="RCC1/BLIP-II"/>
    <property type="match status" value="1"/>
</dbReference>